<name>A0A1A8XRM2_9PROT</name>
<feature type="transmembrane region" description="Helical" evidence="2">
    <location>
        <begin position="38"/>
        <end position="58"/>
    </location>
</feature>
<keyword evidence="2" id="KW-1133">Transmembrane helix</keyword>
<proteinExistence type="predicted"/>
<feature type="transmembrane region" description="Helical" evidence="2">
    <location>
        <begin position="156"/>
        <end position="177"/>
    </location>
</feature>
<feature type="transmembrane region" description="Helical" evidence="2">
    <location>
        <begin position="209"/>
        <end position="228"/>
    </location>
</feature>
<evidence type="ECO:0000313" key="4">
    <source>
        <dbReference type="Proteomes" id="UP000199169"/>
    </source>
</evidence>
<organism evidence="3 4">
    <name type="scientific">Candidatus Accumulibacter aalborgensis</name>
    <dbReference type="NCBI Taxonomy" id="1860102"/>
    <lineage>
        <taxon>Bacteria</taxon>
        <taxon>Pseudomonadati</taxon>
        <taxon>Pseudomonadota</taxon>
        <taxon>Betaproteobacteria</taxon>
        <taxon>Candidatus Accumulibacter</taxon>
    </lineage>
</organism>
<keyword evidence="4" id="KW-1185">Reference proteome</keyword>
<reference evidence="4" key="1">
    <citation type="submission" date="2016-06" db="EMBL/GenBank/DDBJ databases">
        <authorList>
            <person name="McIlroy S.J."/>
            <person name="Karst S.M."/>
            <person name="Albertsen M."/>
        </authorList>
    </citation>
    <scope>NUCLEOTIDE SEQUENCE [LARGE SCALE GENOMIC DNA]</scope>
</reference>
<dbReference type="AlphaFoldDB" id="A0A1A8XRM2"/>
<feature type="region of interest" description="Disordered" evidence="1">
    <location>
        <begin position="239"/>
        <end position="261"/>
    </location>
</feature>
<keyword evidence="2" id="KW-0812">Transmembrane</keyword>
<dbReference type="STRING" id="1860102.ACCAA_400010"/>
<feature type="transmembrane region" description="Helical" evidence="2">
    <location>
        <begin position="184"/>
        <end position="203"/>
    </location>
</feature>
<protein>
    <submittedName>
        <fullName evidence="3">Uncharacterized protein</fullName>
    </submittedName>
</protein>
<evidence type="ECO:0000313" key="3">
    <source>
        <dbReference type="EMBL" id="SBT07127.1"/>
    </source>
</evidence>
<feature type="transmembrane region" description="Helical" evidence="2">
    <location>
        <begin position="64"/>
        <end position="88"/>
    </location>
</feature>
<accession>A0A1A8XRM2</accession>
<feature type="compositionally biased region" description="Basic and acidic residues" evidence="1">
    <location>
        <begin position="247"/>
        <end position="261"/>
    </location>
</feature>
<gene>
    <name evidence="3" type="ORF">ACCAA_400010</name>
</gene>
<evidence type="ECO:0000256" key="1">
    <source>
        <dbReference type="SAM" id="MobiDB-lite"/>
    </source>
</evidence>
<evidence type="ECO:0000256" key="2">
    <source>
        <dbReference type="SAM" id="Phobius"/>
    </source>
</evidence>
<feature type="transmembrane region" description="Helical" evidence="2">
    <location>
        <begin position="109"/>
        <end position="127"/>
    </location>
</feature>
<dbReference type="Proteomes" id="UP000199169">
    <property type="component" value="Unassembled WGS sequence"/>
</dbReference>
<keyword evidence="2" id="KW-0472">Membrane</keyword>
<sequence length="261" mass="28030">MILNIFRLRENKVSKDRPRIGIDGLALPILPPERDARVWARMVRVMFFTPGFVALLLIKAGEPASFGIAVELLILSCATAVVAGLFVGSQSDGAGADHSSRVSLWSGSLVLELMSVVPFLCAVPPLFHELAHSKLLHAAAPGAIDVTLGASELLPAMAVLPFMLYQLAGFGTLHYIVSKTTNMIINLAALGLIIAAYVANRLASYDHERMLVGLLVVIMATTVFYGVLKLKRMQETYDANCPLKEPSPPKEAKPAEGAKVA</sequence>
<dbReference type="EMBL" id="FLQX01000117">
    <property type="protein sequence ID" value="SBT07127.1"/>
    <property type="molecule type" value="Genomic_DNA"/>
</dbReference>